<feature type="compositionally biased region" description="Basic residues" evidence="5">
    <location>
        <begin position="360"/>
        <end position="371"/>
    </location>
</feature>
<feature type="transmembrane region" description="Helical" evidence="6">
    <location>
        <begin position="106"/>
        <end position="128"/>
    </location>
</feature>
<feature type="transmembrane region" description="Helical" evidence="6">
    <location>
        <begin position="75"/>
        <end position="94"/>
    </location>
</feature>
<feature type="compositionally biased region" description="Polar residues" evidence="5">
    <location>
        <begin position="443"/>
        <end position="460"/>
    </location>
</feature>
<evidence type="ECO:0000259" key="7">
    <source>
        <dbReference type="Pfam" id="PF13886"/>
    </source>
</evidence>
<evidence type="ECO:0000256" key="2">
    <source>
        <dbReference type="ARBA" id="ARBA00022692"/>
    </source>
</evidence>
<dbReference type="EMBL" id="BQKY01000012">
    <property type="protein sequence ID" value="GJN92842.1"/>
    <property type="molecule type" value="Genomic_DNA"/>
</dbReference>
<keyword evidence="2 6" id="KW-0812">Transmembrane</keyword>
<evidence type="ECO:0000256" key="5">
    <source>
        <dbReference type="SAM" id="MobiDB-lite"/>
    </source>
</evidence>
<feature type="compositionally biased region" description="Acidic residues" evidence="5">
    <location>
        <begin position="330"/>
        <end position="345"/>
    </location>
</feature>
<dbReference type="InterPro" id="IPR025256">
    <property type="entry name" value="TM7S3/TM198-like_dom"/>
</dbReference>
<keyword evidence="3 6" id="KW-1133">Transmembrane helix</keyword>
<feature type="transmembrane region" description="Helical" evidence="6">
    <location>
        <begin position="135"/>
        <end position="153"/>
    </location>
</feature>
<gene>
    <name evidence="8" type="ORF">Rhopal_005880-T1</name>
</gene>
<evidence type="ECO:0000256" key="1">
    <source>
        <dbReference type="ARBA" id="ARBA00004141"/>
    </source>
</evidence>
<feature type="transmembrane region" description="Helical" evidence="6">
    <location>
        <begin position="159"/>
        <end position="175"/>
    </location>
</feature>
<feature type="region of interest" description="Disordered" evidence="5">
    <location>
        <begin position="306"/>
        <end position="380"/>
    </location>
</feature>
<evidence type="ECO:0000256" key="6">
    <source>
        <dbReference type="SAM" id="Phobius"/>
    </source>
</evidence>
<dbReference type="Proteomes" id="UP001342314">
    <property type="component" value="Unassembled WGS sequence"/>
</dbReference>
<evidence type="ECO:0000256" key="3">
    <source>
        <dbReference type="ARBA" id="ARBA00022989"/>
    </source>
</evidence>
<reference evidence="8 9" key="1">
    <citation type="submission" date="2021-12" db="EMBL/GenBank/DDBJ databases">
        <title>High titer production of polyol ester of fatty acids by Rhodotorula paludigena BS15 towards product separation-free biomass refinery.</title>
        <authorList>
            <person name="Mano J."/>
            <person name="Ono H."/>
            <person name="Tanaka T."/>
            <person name="Naito K."/>
            <person name="Sushida H."/>
            <person name="Ike M."/>
            <person name="Tokuyasu K."/>
            <person name="Kitaoka M."/>
        </authorList>
    </citation>
    <scope>NUCLEOTIDE SEQUENCE [LARGE SCALE GENOMIC DNA]</scope>
    <source>
        <strain evidence="8 9">BS15</strain>
    </source>
</reference>
<feature type="region of interest" description="Disordered" evidence="5">
    <location>
        <begin position="392"/>
        <end position="428"/>
    </location>
</feature>
<dbReference type="GO" id="GO:0016020">
    <property type="term" value="C:membrane"/>
    <property type="evidence" value="ECO:0007669"/>
    <property type="project" value="UniProtKB-SubCell"/>
</dbReference>
<organism evidence="8 9">
    <name type="scientific">Rhodotorula paludigena</name>
    <dbReference type="NCBI Taxonomy" id="86838"/>
    <lineage>
        <taxon>Eukaryota</taxon>
        <taxon>Fungi</taxon>
        <taxon>Dikarya</taxon>
        <taxon>Basidiomycota</taxon>
        <taxon>Pucciniomycotina</taxon>
        <taxon>Microbotryomycetes</taxon>
        <taxon>Sporidiobolales</taxon>
        <taxon>Sporidiobolaceae</taxon>
        <taxon>Rhodotorula</taxon>
    </lineage>
</organism>
<protein>
    <recommendedName>
        <fullName evidence="7">TM7S3/TM198-like domain-containing protein</fullName>
    </recommendedName>
</protein>
<evidence type="ECO:0000313" key="9">
    <source>
        <dbReference type="Proteomes" id="UP001342314"/>
    </source>
</evidence>
<evidence type="ECO:0000313" key="8">
    <source>
        <dbReference type="EMBL" id="GJN92842.1"/>
    </source>
</evidence>
<feature type="transmembrane region" description="Helical" evidence="6">
    <location>
        <begin position="33"/>
        <end position="54"/>
    </location>
</feature>
<feature type="domain" description="TM7S3/TM198-like" evidence="7">
    <location>
        <begin position="80"/>
        <end position="257"/>
    </location>
</feature>
<dbReference type="AlphaFoldDB" id="A0AAV5GUW9"/>
<keyword evidence="4 6" id="KW-0472">Membrane</keyword>
<feature type="transmembrane region" description="Helical" evidence="6">
    <location>
        <begin position="182"/>
        <end position="207"/>
    </location>
</feature>
<sequence>MPPFVKHLVMRAADPDDPSTGFLVSRLSTLPKGIYITLGVAVLLLAFALLGAGARLLFVGTQLGRVRGSEEKRGWLRGGIGGVLFGMTLSALLAVSRLDSTPLERWGTLAILLLGSLPGGVAGGWWSWAGQASCAAMGGLSLGLLLIVSIRISAVTTRIALALVFIAIFLPLTFWRRTSRYALALASAFAVAYLLVIAFDLFVHIGFVDALALLVAQEGVASAGGTAEKPVVRLDTGAGKGLLAAWWIAAVVSGMWQSWWGLGTDGDDTWNAYLAQFITTHPSSPAGTHFPPLSLAARLRTIFRLNGRPGPGGASAAFTDLPTRRRYTPWEDEDGDEEDDDELASLDEKRRSSSSATLREHRRPHRSRTGRSGHETSDAWDSDVETLLGLSSLRSGSDPAKVRMSAKPAQYDGAAHLSENDDGDEEEHGMRLLERVKSAGALSGSTAVESLSRGSLTSALGNDKLPIAPERRLSADHAVPNPRGSADDARISSPPLSPAVQPSSSRGKRTVRSRVSDLVSHSLGRGGRRGPAAYKGVELAERVAPPTAREGAVPATPSLLLAIDRLRSAQRQARGAPLSPATSAVQADGPERGADEREDALRPERRPSMARERRASMDEWWAEVVKKSGEAR</sequence>
<evidence type="ECO:0000256" key="4">
    <source>
        <dbReference type="ARBA" id="ARBA00023136"/>
    </source>
</evidence>
<dbReference type="Pfam" id="PF13886">
    <property type="entry name" value="TM7S3_TM198"/>
    <property type="match status" value="1"/>
</dbReference>
<feature type="region of interest" description="Disordered" evidence="5">
    <location>
        <begin position="569"/>
        <end position="619"/>
    </location>
</feature>
<name>A0AAV5GUW9_9BASI</name>
<accession>A0AAV5GUW9</accession>
<proteinExistence type="predicted"/>
<feature type="region of interest" description="Disordered" evidence="5">
    <location>
        <begin position="440"/>
        <end position="533"/>
    </location>
</feature>
<feature type="compositionally biased region" description="Basic and acidic residues" evidence="5">
    <location>
        <begin position="589"/>
        <end position="617"/>
    </location>
</feature>
<comment type="subcellular location">
    <subcellularLocation>
        <location evidence="1">Membrane</location>
        <topology evidence="1">Multi-pass membrane protein</topology>
    </subcellularLocation>
</comment>
<keyword evidence="9" id="KW-1185">Reference proteome</keyword>
<comment type="caution">
    <text evidence="8">The sequence shown here is derived from an EMBL/GenBank/DDBJ whole genome shotgun (WGS) entry which is preliminary data.</text>
</comment>